<dbReference type="PROSITE" id="PS51257">
    <property type="entry name" value="PROKAR_LIPOPROTEIN"/>
    <property type="match status" value="1"/>
</dbReference>
<evidence type="ECO:0000256" key="6">
    <source>
        <dbReference type="ARBA" id="ARBA00030512"/>
    </source>
</evidence>
<dbReference type="Gene3D" id="2.60.40.290">
    <property type="match status" value="1"/>
</dbReference>
<evidence type="ECO:0000256" key="2">
    <source>
        <dbReference type="ARBA" id="ARBA00006285"/>
    </source>
</evidence>
<dbReference type="InterPro" id="IPR012291">
    <property type="entry name" value="CBM2_carb-bd_dom_sf"/>
</dbReference>
<keyword evidence="4 10" id="KW-0378">Hydrolase</keyword>
<evidence type="ECO:0000313" key="11">
    <source>
        <dbReference type="Proteomes" id="UP000838672"/>
    </source>
</evidence>
<dbReference type="Gene3D" id="2.60.40.10">
    <property type="entry name" value="Immunoglobulins"/>
    <property type="match status" value="1"/>
</dbReference>
<reference evidence="10" key="1">
    <citation type="submission" date="2021-11" db="EMBL/GenBank/DDBJ databases">
        <authorList>
            <person name="Rodrigo-Torres L."/>
            <person name="Arahal R. D."/>
            <person name="Lucena T."/>
        </authorList>
    </citation>
    <scope>NUCLEOTIDE SEQUENCE</scope>
    <source>
        <strain evidence="10">CECT 7929</strain>
    </source>
</reference>
<proteinExistence type="inferred from homology"/>
<dbReference type="SUPFAM" id="SSF55545">
    <property type="entry name" value="beta-N-acetylhexosaminidase-like domain"/>
    <property type="match status" value="1"/>
</dbReference>
<dbReference type="SMART" id="SM01081">
    <property type="entry name" value="CHB_HEX"/>
    <property type="match status" value="1"/>
</dbReference>
<evidence type="ECO:0000256" key="4">
    <source>
        <dbReference type="ARBA" id="ARBA00022801"/>
    </source>
</evidence>
<comment type="similarity">
    <text evidence="2">Belongs to the glycosyl hydrolase 20 family.</text>
</comment>
<feature type="chain" id="PRO_5045039705" description="beta-N-acetylhexosaminidase" evidence="8">
    <location>
        <begin position="25"/>
        <end position="884"/>
    </location>
</feature>
<dbReference type="Pfam" id="PF03173">
    <property type="entry name" value="CHB_HEX"/>
    <property type="match status" value="1"/>
</dbReference>
<name>A0ABM8ZRM2_9VIBR</name>
<evidence type="ECO:0000256" key="1">
    <source>
        <dbReference type="ARBA" id="ARBA00001231"/>
    </source>
</evidence>
<dbReference type="GO" id="GO:0004563">
    <property type="term" value="F:beta-N-acetylhexosaminidase activity"/>
    <property type="evidence" value="ECO:0007669"/>
    <property type="project" value="UniProtKB-EC"/>
</dbReference>
<dbReference type="CDD" id="cd02847">
    <property type="entry name" value="E_set_Chitobiase_C"/>
    <property type="match status" value="1"/>
</dbReference>
<dbReference type="PRINTS" id="PR00738">
    <property type="entry name" value="GLHYDRLASE20"/>
</dbReference>
<keyword evidence="5 10" id="KW-0326">Glycosidase</keyword>
<dbReference type="InterPro" id="IPR015883">
    <property type="entry name" value="Glyco_hydro_20_cat"/>
</dbReference>
<gene>
    <name evidence="10" type="primary">chb</name>
    <name evidence="10" type="ORF">VST7929_00792</name>
</gene>
<dbReference type="Proteomes" id="UP000838672">
    <property type="component" value="Unassembled WGS sequence"/>
</dbReference>
<evidence type="ECO:0000256" key="8">
    <source>
        <dbReference type="SAM" id="SignalP"/>
    </source>
</evidence>
<accession>A0ABM8ZRM2</accession>
<dbReference type="InterPro" id="IPR004866">
    <property type="entry name" value="CHB/HEX_N_dom"/>
</dbReference>
<dbReference type="Gene3D" id="3.20.20.80">
    <property type="entry name" value="Glycosidases"/>
    <property type="match status" value="1"/>
</dbReference>
<protein>
    <recommendedName>
        <fullName evidence="3">beta-N-acetylhexosaminidase</fullName>
        <ecNumber evidence="3">3.2.1.52</ecNumber>
    </recommendedName>
    <alternativeName>
        <fullName evidence="6">Beta-N-acetylhexosaminidase</fullName>
    </alternativeName>
    <alternativeName>
        <fullName evidence="7">N-acetyl-beta-glucosaminidase</fullName>
    </alternativeName>
</protein>
<dbReference type="Pfam" id="PF03174">
    <property type="entry name" value="CHB_HEX_C"/>
    <property type="match status" value="1"/>
</dbReference>
<organism evidence="10 11">
    <name type="scientific">Vibrio stylophorae</name>
    <dbReference type="NCBI Taxonomy" id="659351"/>
    <lineage>
        <taxon>Bacteria</taxon>
        <taxon>Pseudomonadati</taxon>
        <taxon>Pseudomonadota</taxon>
        <taxon>Gammaproteobacteria</taxon>
        <taxon>Vibrionales</taxon>
        <taxon>Vibrionaceae</taxon>
        <taxon>Vibrio</taxon>
    </lineage>
</organism>
<dbReference type="InterPro" id="IPR008965">
    <property type="entry name" value="CBM2/CBM3_carb-bd_dom_sf"/>
</dbReference>
<feature type="signal peptide" evidence="8">
    <location>
        <begin position="1"/>
        <end position="24"/>
    </location>
</feature>
<keyword evidence="8" id="KW-0732">Signal</keyword>
<evidence type="ECO:0000259" key="9">
    <source>
        <dbReference type="SMART" id="SM01081"/>
    </source>
</evidence>
<dbReference type="SUPFAM" id="SSF81296">
    <property type="entry name" value="E set domains"/>
    <property type="match status" value="1"/>
</dbReference>
<dbReference type="InterPro" id="IPR004867">
    <property type="entry name" value="CHB_C_dom"/>
</dbReference>
<evidence type="ECO:0000256" key="5">
    <source>
        <dbReference type="ARBA" id="ARBA00023295"/>
    </source>
</evidence>
<dbReference type="PANTHER" id="PTHR22600:SF57">
    <property type="entry name" value="BETA-N-ACETYLHEXOSAMINIDASE"/>
    <property type="match status" value="1"/>
</dbReference>
<dbReference type="PANTHER" id="PTHR22600">
    <property type="entry name" value="BETA-HEXOSAMINIDASE"/>
    <property type="match status" value="1"/>
</dbReference>
<dbReference type="RefSeq" id="WP_237465087.1">
    <property type="nucleotide sequence ID" value="NZ_CAKLDI010000001.1"/>
</dbReference>
<comment type="caution">
    <text evidence="10">The sequence shown here is derived from an EMBL/GenBank/DDBJ whole genome shotgun (WGS) entry which is preliminary data.</text>
</comment>
<dbReference type="InterPro" id="IPR014756">
    <property type="entry name" value="Ig_E-set"/>
</dbReference>
<dbReference type="InterPro" id="IPR029018">
    <property type="entry name" value="Hex-like_dom2"/>
</dbReference>
<dbReference type="Pfam" id="PF02838">
    <property type="entry name" value="Glyco_hydro_20b"/>
    <property type="match status" value="1"/>
</dbReference>
<evidence type="ECO:0000313" key="10">
    <source>
        <dbReference type="EMBL" id="CAH0532943.1"/>
    </source>
</evidence>
<dbReference type="Gene3D" id="3.30.379.10">
    <property type="entry name" value="Chitobiase/beta-hexosaminidase domain 2-like"/>
    <property type="match status" value="1"/>
</dbReference>
<keyword evidence="11" id="KW-1185">Reference proteome</keyword>
<evidence type="ECO:0000256" key="7">
    <source>
        <dbReference type="ARBA" id="ARBA00033000"/>
    </source>
</evidence>
<dbReference type="InterPro" id="IPR015882">
    <property type="entry name" value="HEX_bac_N"/>
</dbReference>
<dbReference type="CDD" id="cd06569">
    <property type="entry name" value="GH20_Sm-chitobiase-like"/>
    <property type="match status" value="1"/>
</dbReference>
<dbReference type="InterPro" id="IPR025705">
    <property type="entry name" value="Beta_hexosaminidase_sua/sub"/>
</dbReference>
<sequence>MFKYSIIAASVAIALSGCSAFSNSEQQVVNELADQLDIQYTVNTNHGANEGIDCQNLGAEWASCNQVTMTLTNDGDAVDSKDWAIYFHSIRLILDVDNDQFKITRITGDLHKLEPTDKFDGFAAGEVVEIPLVGEYWQLFDTDFLPGAFVTAPNAEPKLIASLNTEDVASFVHGLEGNNLKRTPDDNNTFATASSRFDKNADVALEDVRDALIPTPMEVVAGQGEISIANGIALPTNIFAAEQLDALNARANVVGVNVHGDLPVQITIVPENFKADMAKSGAYTLAITDKGIQIQAVDQAGAFYAVQSIFGLIDSQNATSLPQITIKDAPRFEYRGVMVDVARNFHSKDAILALLDQMAAYKLNKLHLHLTDDEGWRLQIPGLPELTDVGGQRCFDLKEQNCLLPQLGSGPSSDNFGSGYFSKADYIDILKYAKARNIEVIPEIDMPAHARSAVVSMEARYNRLMAEGKEAAANEYRLMDPQDTSNVTTVQFYDKHSFINPCMDSSKRFVDKVITEVAAMHKEAGMPLTTWHFGGDEAKNIKLGAGFQDINSKDGVAWKGNIDLSKQDKPFAQSPQCQMLINNGTVSDFAHLPSHFAEEVSKIVADKGIANFQAWQDGLKYSDGGAKDFDTKNTRVNFWDVLYWGGTASVYEWANKGYDVIVSNPDYVYMDMPYEVDPQERGYYWATRATDTRKMFGFAPENMPQNAETSVDRDGNGFSGKGTVEAQPFYGLSAQLWSETVRTDEQFEYMVFPRVLAAAERAWHRADWENDYQVGVEYNQNTQLVNKNKLNADWTRFANIMGQRELAKLEKSGIDYRLPVPGAKVENGILMMNVQFPGVALQYSLDGKNWTTYQDQARPAVSGDVWVRSVSASGKQTSRVTQVK</sequence>
<dbReference type="SUPFAM" id="SSF49384">
    <property type="entry name" value="Carbohydrate-binding domain"/>
    <property type="match status" value="1"/>
</dbReference>
<comment type="catalytic activity">
    <reaction evidence="1">
        <text>Hydrolysis of terminal non-reducing N-acetyl-D-hexosamine residues in N-acetyl-beta-D-hexosaminides.</text>
        <dbReference type="EC" id="3.2.1.52"/>
    </reaction>
</comment>
<dbReference type="SUPFAM" id="SSF51445">
    <property type="entry name" value="(Trans)glycosidases"/>
    <property type="match status" value="1"/>
</dbReference>
<dbReference type="EMBL" id="CAKLDI010000001">
    <property type="protein sequence ID" value="CAH0532943.1"/>
    <property type="molecule type" value="Genomic_DNA"/>
</dbReference>
<feature type="domain" description="Chitobiase/beta-hexosaminidases N-terminal" evidence="9">
    <location>
        <begin position="34"/>
        <end position="195"/>
    </location>
</feature>
<evidence type="ECO:0000256" key="3">
    <source>
        <dbReference type="ARBA" id="ARBA00012663"/>
    </source>
</evidence>
<dbReference type="EC" id="3.2.1.52" evidence="3"/>
<dbReference type="Pfam" id="PF00728">
    <property type="entry name" value="Glyco_hydro_20"/>
    <property type="match status" value="1"/>
</dbReference>
<dbReference type="InterPro" id="IPR017853">
    <property type="entry name" value="GH"/>
</dbReference>
<dbReference type="InterPro" id="IPR013783">
    <property type="entry name" value="Ig-like_fold"/>
</dbReference>